<evidence type="ECO:0000313" key="2">
    <source>
        <dbReference type="Proteomes" id="UP000007842"/>
    </source>
</evidence>
<keyword evidence="2" id="KW-1185">Reference proteome</keyword>
<evidence type="ECO:0000313" key="1">
    <source>
        <dbReference type="EMBL" id="AEW92957.1"/>
    </source>
</evidence>
<reference evidence="2" key="1">
    <citation type="submission" date="2011-12" db="EMBL/GenBank/DDBJ databases">
        <title>Complete genome sequence of Streptomyces cattleya strain DSM 46488.</title>
        <authorList>
            <person name="Ou H.-Y."/>
            <person name="Li P."/>
            <person name="Zhao C."/>
            <person name="O'Hagan D."/>
            <person name="Deng Z."/>
        </authorList>
    </citation>
    <scope>NUCLEOTIDE SEQUENCE [LARGE SCALE GENOMIC DNA]</scope>
    <source>
        <strain evidence="2">ATCC 35852 / DSM 46488 / JCM 4925 / NBRC 14057 / NRRL 8057</strain>
    </source>
</reference>
<dbReference type="KEGG" id="scy:SCATT_05860"/>
<dbReference type="EMBL" id="CP003219">
    <property type="protein sequence ID" value="AEW92957.1"/>
    <property type="molecule type" value="Genomic_DNA"/>
</dbReference>
<dbReference type="PATRIC" id="fig|1003195.29.peg.585"/>
<organism evidence="1 2">
    <name type="scientific">Streptantibioticus cattleyicolor (strain ATCC 35852 / DSM 46488 / JCM 4925 / NBRC 14057 / NRRL 8057)</name>
    <name type="common">Streptomyces cattleya</name>
    <dbReference type="NCBI Taxonomy" id="1003195"/>
    <lineage>
        <taxon>Bacteria</taxon>
        <taxon>Bacillati</taxon>
        <taxon>Actinomycetota</taxon>
        <taxon>Actinomycetes</taxon>
        <taxon>Kitasatosporales</taxon>
        <taxon>Streptomycetaceae</taxon>
        <taxon>Streptantibioticus</taxon>
    </lineage>
</organism>
<name>G8WRE0_STREN</name>
<dbReference type="Proteomes" id="UP000007842">
    <property type="component" value="Chromosome"/>
</dbReference>
<accession>G8WRE0</accession>
<dbReference type="HOGENOM" id="CLU_3277123_0_0_11"/>
<sequence>MVVVHHDTHVHVVSPVPRRAPATRHTTTVIRRSTVSITKRR</sequence>
<dbReference type="AlphaFoldDB" id="G8WRE0"/>
<protein>
    <submittedName>
        <fullName evidence="1">Uncharacterized protein</fullName>
    </submittedName>
</protein>
<proteinExistence type="predicted"/>
<gene>
    <name evidence="1" type="ordered locus">SCATT_05860</name>
</gene>